<evidence type="ECO:0000313" key="2">
    <source>
        <dbReference type="EMBL" id="KAB7891388.1"/>
    </source>
</evidence>
<protein>
    <submittedName>
        <fullName evidence="2">Uncharacterized protein</fullName>
    </submittedName>
</protein>
<organism evidence="2 3">
    <name type="scientific">Poseidonibacter ostreae</name>
    <dbReference type="NCBI Taxonomy" id="2654171"/>
    <lineage>
        <taxon>Bacteria</taxon>
        <taxon>Pseudomonadati</taxon>
        <taxon>Campylobacterota</taxon>
        <taxon>Epsilonproteobacteria</taxon>
        <taxon>Campylobacterales</taxon>
        <taxon>Arcobacteraceae</taxon>
        <taxon>Poseidonibacter</taxon>
    </lineage>
</organism>
<sequence length="165" mass="19686">MKLEDLGIIKKIRLKDVNDKESDWVNITLESLEEIQKGLNEARRDILMSYERCIACEKKMDNVRYWEINGISIDETIFREEKHQYRFNRRVEVIANIEELIKEVEEAEKEAMIKDIDYLNSLKLEDEYILSHVSINDYVAFSDNHEKFNKICKEILKLNKGLIQD</sequence>
<dbReference type="RefSeq" id="WP_152279491.1">
    <property type="nucleotide sequence ID" value="NZ_WFKK01000001.1"/>
</dbReference>
<evidence type="ECO:0000313" key="3">
    <source>
        <dbReference type="Proteomes" id="UP000472839"/>
    </source>
</evidence>
<keyword evidence="1" id="KW-0175">Coiled coil</keyword>
<dbReference type="Proteomes" id="UP000472839">
    <property type="component" value="Unassembled WGS sequence"/>
</dbReference>
<evidence type="ECO:0000256" key="1">
    <source>
        <dbReference type="SAM" id="Coils"/>
    </source>
</evidence>
<gene>
    <name evidence="2" type="ORF">GBG19_00700</name>
</gene>
<comment type="caution">
    <text evidence="2">The sequence shown here is derived from an EMBL/GenBank/DDBJ whole genome shotgun (WGS) entry which is preliminary data.</text>
</comment>
<reference evidence="2 3" key="1">
    <citation type="submission" date="2019-10" db="EMBL/GenBank/DDBJ databases">
        <title>Poseidonibacter ostreae sp. nov., isolated from the gut of the Ostrea denselamellosa.</title>
        <authorList>
            <person name="Choi A."/>
        </authorList>
    </citation>
    <scope>NUCLEOTIDE SEQUENCE [LARGE SCALE GENOMIC DNA]</scope>
    <source>
        <strain evidence="2 3">SJOD-M-33</strain>
    </source>
</reference>
<proteinExistence type="predicted"/>
<dbReference type="AlphaFoldDB" id="A0A6L4WWS8"/>
<accession>A0A6L4WWS8</accession>
<name>A0A6L4WWS8_9BACT</name>
<feature type="coiled-coil region" evidence="1">
    <location>
        <begin position="90"/>
        <end position="117"/>
    </location>
</feature>
<dbReference type="EMBL" id="WFKK01000001">
    <property type="protein sequence ID" value="KAB7891388.1"/>
    <property type="molecule type" value="Genomic_DNA"/>
</dbReference>